<dbReference type="Gene3D" id="3.40.50.300">
    <property type="entry name" value="P-loop containing nucleotide triphosphate hydrolases"/>
    <property type="match status" value="1"/>
</dbReference>
<reference evidence="3 4" key="1">
    <citation type="submission" date="2024-01" db="EMBL/GenBank/DDBJ databases">
        <title>Genome assemblies of Stephania.</title>
        <authorList>
            <person name="Yang L."/>
        </authorList>
    </citation>
    <scope>NUCLEOTIDE SEQUENCE [LARGE SCALE GENOMIC DNA]</scope>
    <source>
        <strain evidence="3">JXDWG</strain>
        <tissue evidence="3">Leaf</tissue>
    </source>
</reference>
<evidence type="ECO:0000313" key="4">
    <source>
        <dbReference type="Proteomes" id="UP001419268"/>
    </source>
</evidence>
<accession>A0AAP0PVI6</accession>
<dbReference type="SUPFAM" id="SSF52540">
    <property type="entry name" value="P-loop containing nucleoside triphosphate hydrolases"/>
    <property type="match status" value="1"/>
</dbReference>
<dbReference type="SUPFAM" id="SSF52313">
    <property type="entry name" value="Ribosomal protein S2"/>
    <property type="match status" value="1"/>
</dbReference>
<dbReference type="EMBL" id="JBBNAG010000002">
    <property type="protein sequence ID" value="KAK9157973.1"/>
    <property type="molecule type" value="Genomic_DNA"/>
</dbReference>
<dbReference type="AlphaFoldDB" id="A0AAP0PVI6"/>
<gene>
    <name evidence="3" type="ORF">Scep_004547</name>
</gene>
<sequence length="221" mass="24370">MIPDIEEIARESLNMGLEGDFRVEQKTGRLNHFPKRDAAILKRQLSHLQTYLGGIKYMMGLPDIELTMNPLISSASVIAAGLAVGLASIGSGLVKPLQTELIAINYMIPIGYGQRELIIGDRQTGKTILATNTILNQKWQNVIYVYGAIGQKTYSVAQVVTTFQEQGMMEYTILVAEIADSFHNIFWGVRCARGIERKDVSIPTSCIDVDIHATLAVIMPC</sequence>
<dbReference type="InterPro" id="IPR027417">
    <property type="entry name" value="P-loop_NTPase"/>
</dbReference>
<dbReference type="Proteomes" id="UP001419268">
    <property type="component" value="Unassembled WGS sequence"/>
</dbReference>
<comment type="similarity">
    <text evidence="1">Belongs to the ATPase alpha/beta chains family.</text>
</comment>
<name>A0AAP0PVI6_9MAGN</name>
<dbReference type="PANTHER" id="PTHR48082:SF2">
    <property type="entry name" value="ATP SYNTHASE SUBUNIT ALPHA, MITOCHONDRIAL"/>
    <property type="match status" value="1"/>
</dbReference>
<dbReference type="InterPro" id="IPR005294">
    <property type="entry name" value="ATP_synth_F1_asu"/>
</dbReference>
<dbReference type="Gene3D" id="1.10.287.610">
    <property type="entry name" value="Helix hairpin bin"/>
    <property type="match status" value="1"/>
</dbReference>
<comment type="caution">
    <text evidence="3">The sequence shown here is derived from an EMBL/GenBank/DDBJ whole genome shotgun (WGS) entry which is preliminary data.</text>
</comment>
<dbReference type="InterPro" id="IPR023591">
    <property type="entry name" value="Ribosomal_uS2_flav_dom_sf"/>
</dbReference>
<dbReference type="GO" id="GO:0045259">
    <property type="term" value="C:proton-transporting ATP synthase complex"/>
    <property type="evidence" value="ECO:0007669"/>
    <property type="project" value="InterPro"/>
</dbReference>
<protein>
    <recommendedName>
        <fullName evidence="2">ATPase F1/V1/A1 complex alpha/beta subunit nucleotide-binding domain-containing protein</fullName>
    </recommendedName>
</protein>
<dbReference type="PANTHER" id="PTHR48082">
    <property type="entry name" value="ATP SYNTHASE SUBUNIT ALPHA, MITOCHONDRIAL"/>
    <property type="match status" value="1"/>
</dbReference>
<dbReference type="Pfam" id="PF00006">
    <property type="entry name" value="ATP-synt_ab"/>
    <property type="match status" value="1"/>
</dbReference>
<dbReference type="GO" id="GO:0046933">
    <property type="term" value="F:proton-transporting ATP synthase activity, rotational mechanism"/>
    <property type="evidence" value="ECO:0007669"/>
    <property type="project" value="InterPro"/>
</dbReference>
<dbReference type="GO" id="GO:0005524">
    <property type="term" value="F:ATP binding"/>
    <property type="evidence" value="ECO:0007669"/>
    <property type="project" value="InterPro"/>
</dbReference>
<feature type="domain" description="ATPase F1/V1/A1 complex alpha/beta subunit nucleotide-binding" evidence="2">
    <location>
        <begin position="103"/>
        <end position="181"/>
    </location>
</feature>
<organism evidence="3 4">
    <name type="scientific">Stephania cephalantha</name>
    <dbReference type="NCBI Taxonomy" id="152367"/>
    <lineage>
        <taxon>Eukaryota</taxon>
        <taxon>Viridiplantae</taxon>
        <taxon>Streptophyta</taxon>
        <taxon>Embryophyta</taxon>
        <taxon>Tracheophyta</taxon>
        <taxon>Spermatophyta</taxon>
        <taxon>Magnoliopsida</taxon>
        <taxon>Ranunculales</taxon>
        <taxon>Menispermaceae</taxon>
        <taxon>Menispermoideae</taxon>
        <taxon>Cissampelideae</taxon>
        <taxon>Stephania</taxon>
    </lineage>
</organism>
<evidence type="ECO:0000313" key="3">
    <source>
        <dbReference type="EMBL" id="KAK9157973.1"/>
    </source>
</evidence>
<dbReference type="GO" id="GO:0043531">
    <property type="term" value="F:ADP binding"/>
    <property type="evidence" value="ECO:0007669"/>
    <property type="project" value="TreeGrafter"/>
</dbReference>
<dbReference type="InterPro" id="IPR000194">
    <property type="entry name" value="ATPase_F1/V1/A1_a/bsu_nucl-bd"/>
</dbReference>
<keyword evidence="4" id="KW-1185">Reference proteome</keyword>
<evidence type="ECO:0000259" key="2">
    <source>
        <dbReference type="Pfam" id="PF00006"/>
    </source>
</evidence>
<evidence type="ECO:0000256" key="1">
    <source>
        <dbReference type="ARBA" id="ARBA00008936"/>
    </source>
</evidence>
<proteinExistence type="inferred from homology"/>